<dbReference type="RefSeq" id="WP_114065951.1">
    <property type="nucleotide sequence ID" value="NZ_CP030850.1"/>
</dbReference>
<dbReference type="OrthoDB" id="9807532at2"/>
<dbReference type="KEGG" id="run:DR864_05160"/>
<dbReference type="Proteomes" id="UP000251993">
    <property type="component" value="Chromosome"/>
</dbReference>
<dbReference type="SUPFAM" id="SSF82784">
    <property type="entry name" value="OsmC-like"/>
    <property type="match status" value="1"/>
</dbReference>
<dbReference type="InterPro" id="IPR052707">
    <property type="entry name" value="OsmC_Ohr_Peroxiredoxin"/>
</dbReference>
<dbReference type="PANTHER" id="PTHR42830">
    <property type="entry name" value="OSMOTICALLY INDUCIBLE FAMILY PROTEIN"/>
    <property type="match status" value="1"/>
</dbReference>
<dbReference type="InterPro" id="IPR003718">
    <property type="entry name" value="OsmC/Ohr_fam"/>
</dbReference>
<evidence type="ECO:0000313" key="1">
    <source>
        <dbReference type="EMBL" id="AXE17165.1"/>
    </source>
</evidence>
<dbReference type="Gene3D" id="3.30.300.20">
    <property type="match status" value="1"/>
</dbReference>
<dbReference type="GO" id="GO:0004601">
    <property type="term" value="F:peroxidase activity"/>
    <property type="evidence" value="ECO:0007669"/>
    <property type="project" value="InterPro"/>
</dbReference>
<reference evidence="1 2" key="1">
    <citation type="submission" date="2018-07" db="EMBL/GenBank/DDBJ databases">
        <title>Genome sequencing of Runella.</title>
        <authorList>
            <person name="Baek M.-G."/>
            <person name="Yi H."/>
        </authorList>
    </citation>
    <scope>NUCLEOTIDE SEQUENCE [LARGE SCALE GENOMIC DNA]</scope>
    <source>
        <strain evidence="1 2">HYN0085</strain>
    </source>
</reference>
<organism evidence="1 2">
    <name type="scientific">Runella rosea</name>
    <dbReference type="NCBI Taxonomy" id="2259595"/>
    <lineage>
        <taxon>Bacteria</taxon>
        <taxon>Pseudomonadati</taxon>
        <taxon>Bacteroidota</taxon>
        <taxon>Cytophagia</taxon>
        <taxon>Cytophagales</taxon>
        <taxon>Spirosomataceae</taxon>
        <taxon>Runella</taxon>
    </lineage>
</organism>
<dbReference type="NCBIfam" id="TIGR03562">
    <property type="entry name" value="osmo_induc_OsmC"/>
    <property type="match status" value="1"/>
</dbReference>
<dbReference type="AlphaFoldDB" id="A0A344TEU4"/>
<dbReference type="InterPro" id="IPR015946">
    <property type="entry name" value="KH_dom-like_a/b"/>
</dbReference>
<dbReference type="GO" id="GO:0006979">
    <property type="term" value="P:response to oxidative stress"/>
    <property type="evidence" value="ECO:0007669"/>
    <property type="project" value="InterPro"/>
</dbReference>
<sequence>MAAIKRISNAVWKGTGLEGSGTLSSTSGVLNETPYSFAARFVSEDGKAGTNPEELIGAAHAGCFSMALSFQLTGAGFPPTQLATKATVEMEKGDAGFRVSAIKLAVEGTVPGISEEKFLELAGVAKANCPISQALAAVPISLDAKLV</sequence>
<keyword evidence="2" id="KW-1185">Reference proteome</keyword>
<name>A0A344TEU4_9BACT</name>
<gene>
    <name evidence="1" type="ORF">DR864_05160</name>
</gene>
<dbReference type="PANTHER" id="PTHR42830:SF1">
    <property type="entry name" value="OSMOTICALLY INDUCIBLE FAMILY PROTEIN"/>
    <property type="match status" value="1"/>
</dbReference>
<protein>
    <submittedName>
        <fullName evidence="1">OsmC family peroxiredoxin</fullName>
    </submittedName>
</protein>
<dbReference type="EMBL" id="CP030850">
    <property type="protein sequence ID" value="AXE17165.1"/>
    <property type="molecule type" value="Genomic_DNA"/>
</dbReference>
<evidence type="ECO:0000313" key="2">
    <source>
        <dbReference type="Proteomes" id="UP000251993"/>
    </source>
</evidence>
<dbReference type="InterPro" id="IPR019904">
    <property type="entry name" value="Peroxiredoxin_OsmC"/>
</dbReference>
<proteinExistence type="predicted"/>
<dbReference type="Pfam" id="PF02566">
    <property type="entry name" value="OsmC"/>
    <property type="match status" value="1"/>
</dbReference>
<dbReference type="InterPro" id="IPR036102">
    <property type="entry name" value="OsmC/Ohrsf"/>
</dbReference>
<accession>A0A344TEU4</accession>